<dbReference type="PROSITE" id="PS50157">
    <property type="entry name" value="ZINC_FINGER_C2H2_2"/>
    <property type="match status" value="1"/>
</dbReference>
<reference evidence="3" key="1">
    <citation type="submission" date="2021-02" db="EMBL/GenBank/DDBJ databases">
        <authorList>
            <person name="Palmer J.M."/>
        </authorList>
    </citation>
    <scope>NUCLEOTIDE SEQUENCE</scope>
    <source>
        <strain evidence="3">SCRP23</strain>
    </source>
</reference>
<comment type="caution">
    <text evidence="3">The sequence shown here is derived from an EMBL/GenBank/DDBJ whole genome shotgun (WGS) entry which is preliminary data.</text>
</comment>
<protein>
    <recommendedName>
        <fullName evidence="2">C2H2-type domain-containing protein</fullName>
    </recommendedName>
</protein>
<dbReference type="AlphaFoldDB" id="A0A8T1WQD9"/>
<evidence type="ECO:0000313" key="3">
    <source>
        <dbReference type="EMBL" id="KAG7396107.1"/>
    </source>
</evidence>
<dbReference type="SMART" id="SM00355">
    <property type="entry name" value="ZnF_C2H2"/>
    <property type="match status" value="1"/>
</dbReference>
<keyword evidence="1" id="KW-0863">Zinc-finger</keyword>
<dbReference type="GO" id="GO:0008270">
    <property type="term" value="F:zinc ion binding"/>
    <property type="evidence" value="ECO:0007669"/>
    <property type="project" value="UniProtKB-KW"/>
</dbReference>
<sequence>MKFHYGGAVKVCVVPGCGKTFSTTGNLNRHLKNHHRGLEAAATCSSPTPSKAIAAGSPTSAEAWVPTTTIDEFGIWNDTFSREFDFSETASDEDLMDALMSFLDDEM</sequence>
<gene>
    <name evidence="3" type="ORF">PHYBOEH_002762</name>
</gene>
<keyword evidence="1" id="KW-0479">Metal-binding</keyword>
<proteinExistence type="predicted"/>
<evidence type="ECO:0000313" key="4">
    <source>
        <dbReference type="Proteomes" id="UP000693981"/>
    </source>
</evidence>
<name>A0A8T1WQD9_9STRA</name>
<dbReference type="Pfam" id="PF00096">
    <property type="entry name" value="zf-C2H2"/>
    <property type="match status" value="1"/>
</dbReference>
<evidence type="ECO:0000256" key="1">
    <source>
        <dbReference type="PROSITE-ProRule" id="PRU00042"/>
    </source>
</evidence>
<dbReference type="InterPro" id="IPR013087">
    <property type="entry name" value="Znf_C2H2_type"/>
</dbReference>
<feature type="domain" description="C2H2-type" evidence="2">
    <location>
        <begin position="10"/>
        <end position="40"/>
    </location>
</feature>
<organism evidence="3 4">
    <name type="scientific">Phytophthora boehmeriae</name>
    <dbReference type="NCBI Taxonomy" id="109152"/>
    <lineage>
        <taxon>Eukaryota</taxon>
        <taxon>Sar</taxon>
        <taxon>Stramenopiles</taxon>
        <taxon>Oomycota</taxon>
        <taxon>Peronosporomycetes</taxon>
        <taxon>Peronosporales</taxon>
        <taxon>Peronosporaceae</taxon>
        <taxon>Phytophthora</taxon>
    </lineage>
</organism>
<keyword evidence="1" id="KW-0862">Zinc</keyword>
<keyword evidence="4" id="KW-1185">Reference proteome</keyword>
<accession>A0A8T1WQD9</accession>
<evidence type="ECO:0000259" key="2">
    <source>
        <dbReference type="PROSITE" id="PS50157"/>
    </source>
</evidence>
<dbReference type="Proteomes" id="UP000693981">
    <property type="component" value="Unassembled WGS sequence"/>
</dbReference>
<dbReference type="OrthoDB" id="6077919at2759"/>
<dbReference type="EMBL" id="JAGDFL010000171">
    <property type="protein sequence ID" value="KAG7396107.1"/>
    <property type="molecule type" value="Genomic_DNA"/>
</dbReference>
<dbReference type="PROSITE" id="PS00028">
    <property type="entry name" value="ZINC_FINGER_C2H2_1"/>
    <property type="match status" value="1"/>
</dbReference>